<proteinExistence type="predicted"/>
<name>A0A8D8Q4P2_9HEMI</name>
<organism evidence="1">
    <name type="scientific">Cacopsylla melanoneura</name>
    <dbReference type="NCBI Taxonomy" id="428564"/>
    <lineage>
        <taxon>Eukaryota</taxon>
        <taxon>Metazoa</taxon>
        <taxon>Ecdysozoa</taxon>
        <taxon>Arthropoda</taxon>
        <taxon>Hexapoda</taxon>
        <taxon>Insecta</taxon>
        <taxon>Pterygota</taxon>
        <taxon>Neoptera</taxon>
        <taxon>Paraneoptera</taxon>
        <taxon>Hemiptera</taxon>
        <taxon>Sternorrhyncha</taxon>
        <taxon>Psylloidea</taxon>
        <taxon>Psyllidae</taxon>
        <taxon>Psyllinae</taxon>
        <taxon>Cacopsylla</taxon>
    </lineage>
</organism>
<sequence>MKPMEFTTALRTDWQSFPPTWTKSVRKNQLDLLQPQALPIPQRLQVQPPQDLLAQPPLAPMVETLRVQTQLAQQPQDLRAQPCSSAHLIASGCFVSRYDLA</sequence>
<dbReference type="AlphaFoldDB" id="A0A8D8Q4P2"/>
<accession>A0A8D8Q4P2</accession>
<protein>
    <submittedName>
        <fullName evidence="1">Uncharacterized protein</fullName>
    </submittedName>
</protein>
<evidence type="ECO:0000313" key="1">
    <source>
        <dbReference type="EMBL" id="CAG6625042.1"/>
    </source>
</evidence>
<reference evidence="1" key="1">
    <citation type="submission" date="2021-05" db="EMBL/GenBank/DDBJ databases">
        <authorList>
            <person name="Alioto T."/>
            <person name="Alioto T."/>
            <person name="Gomez Garrido J."/>
        </authorList>
    </citation>
    <scope>NUCLEOTIDE SEQUENCE</scope>
</reference>
<dbReference type="EMBL" id="HBUF01058858">
    <property type="protein sequence ID" value="CAG6625042.1"/>
    <property type="molecule type" value="Transcribed_RNA"/>
</dbReference>